<feature type="domain" description="Aldehyde dehydrogenase" evidence="13">
    <location>
        <begin position="16"/>
        <end position="478"/>
    </location>
</feature>
<dbReference type="Proteomes" id="UP000218113">
    <property type="component" value="Unassembled WGS sequence"/>
</dbReference>
<dbReference type="CDD" id="cd07090">
    <property type="entry name" value="ALDH_F9_TMBADH"/>
    <property type="match status" value="1"/>
</dbReference>
<dbReference type="InterPro" id="IPR015590">
    <property type="entry name" value="Aldehyde_DH_dom"/>
</dbReference>
<dbReference type="InterPro" id="IPR016160">
    <property type="entry name" value="Ald_DH_CS_CYS"/>
</dbReference>
<evidence type="ECO:0000313" key="14">
    <source>
        <dbReference type="EMBL" id="PCI30036.1"/>
    </source>
</evidence>
<reference evidence="15" key="1">
    <citation type="submission" date="2017-08" db="EMBL/GenBank/DDBJ databases">
        <title>A dynamic microbial community with high functional redundancy inhabits the cold, oxic subseafloor aquifer.</title>
        <authorList>
            <person name="Tully B.J."/>
            <person name="Wheat C.G."/>
            <person name="Glazer B.T."/>
            <person name="Huber J.A."/>
        </authorList>
    </citation>
    <scope>NUCLEOTIDE SEQUENCE [LARGE SCALE GENOMIC DNA]</scope>
</reference>
<dbReference type="FunFam" id="3.40.605.10:FF:000007">
    <property type="entry name" value="NAD/NADP-dependent betaine aldehyde dehydrogenase"/>
    <property type="match status" value="1"/>
</dbReference>
<dbReference type="Gene3D" id="3.40.605.10">
    <property type="entry name" value="Aldehyde Dehydrogenase, Chain A, domain 1"/>
    <property type="match status" value="1"/>
</dbReference>
<dbReference type="GO" id="GO:0008802">
    <property type="term" value="F:betaine-aldehyde dehydrogenase (NAD+) activity"/>
    <property type="evidence" value="ECO:0007669"/>
    <property type="project" value="UniProtKB-UniRule"/>
</dbReference>
<organism evidence="14 15">
    <name type="scientific">SAR324 cluster bacterium</name>
    <dbReference type="NCBI Taxonomy" id="2024889"/>
    <lineage>
        <taxon>Bacteria</taxon>
        <taxon>Deltaproteobacteria</taxon>
        <taxon>SAR324 cluster</taxon>
    </lineage>
</organism>
<evidence type="ECO:0000256" key="2">
    <source>
        <dbReference type="ARBA" id="ARBA00022723"/>
    </source>
</evidence>
<dbReference type="PROSITE" id="PS00070">
    <property type="entry name" value="ALDEHYDE_DEHYDR_CYS"/>
    <property type="match status" value="1"/>
</dbReference>
<dbReference type="InterPro" id="IPR016161">
    <property type="entry name" value="Ald_DH/histidinol_DH"/>
</dbReference>
<dbReference type="EMBL" id="NVSR01000008">
    <property type="protein sequence ID" value="PCI30036.1"/>
    <property type="molecule type" value="Genomic_DNA"/>
</dbReference>
<evidence type="ECO:0000256" key="7">
    <source>
        <dbReference type="ARBA" id="ARBA00051919"/>
    </source>
</evidence>
<dbReference type="GO" id="GO:0019285">
    <property type="term" value="P:glycine betaine biosynthetic process from choline"/>
    <property type="evidence" value="ECO:0007669"/>
    <property type="project" value="InterPro"/>
</dbReference>
<dbReference type="NCBIfam" id="TIGR01804">
    <property type="entry name" value="BADH"/>
    <property type="match status" value="1"/>
</dbReference>
<dbReference type="NCBIfam" id="NF009725">
    <property type="entry name" value="PRK13252.1"/>
    <property type="match status" value="1"/>
</dbReference>
<evidence type="ECO:0000256" key="4">
    <source>
        <dbReference type="ARBA" id="ARBA00023002"/>
    </source>
</evidence>
<dbReference type="GO" id="GO:0046872">
    <property type="term" value="F:metal ion binding"/>
    <property type="evidence" value="ECO:0007669"/>
    <property type="project" value="UniProtKB-KW"/>
</dbReference>
<evidence type="ECO:0000313" key="15">
    <source>
        <dbReference type="Proteomes" id="UP000218113"/>
    </source>
</evidence>
<evidence type="ECO:0000256" key="3">
    <source>
        <dbReference type="ARBA" id="ARBA00022958"/>
    </source>
</evidence>
<evidence type="ECO:0000256" key="9">
    <source>
        <dbReference type="ARBA" id="ARBA00065931"/>
    </source>
</evidence>
<dbReference type="Pfam" id="PF00171">
    <property type="entry name" value="Aldedh"/>
    <property type="match status" value="1"/>
</dbReference>
<name>A0A2A4T8S8_9DELT</name>
<dbReference type="FunFam" id="3.40.605.10:FF:000026">
    <property type="entry name" value="Aldehyde dehydrogenase, putative"/>
    <property type="match status" value="1"/>
</dbReference>
<dbReference type="EC" id="1.2.1.8" evidence="10"/>
<dbReference type="PANTHER" id="PTHR11699">
    <property type="entry name" value="ALDEHYDE DEHYDROGENASE-RELATED"/>
    <property type="match status" value="1"/>
</dbReference>
<evidence type="ECO:0000256" key="11">
    <source>
        <dbReference type="PROSITE-ProRule" id="PRU10007"/>
    </source>
</evidence>
<protein>
    <recommendedName>
        <fullName evidence="10">Betaine-aldehyde dehydrogenase</fullName>
        <ecNumber evidence="10">1.2.1.8</ecNumber>
    </recommendedName>
</protein>
<gene>
    <name evidence="14" type="ORF">COB67_02900</name>
</gene>
<evidence type="ECO:0000256" key="1">
    <source>
        <dbReference type="ARBA" id="ARBA00009986"/>
    </source>
</evidence>
<keyword evidence="3" id="KW-0630">Potassium</keyword>
<comment type="caution">
    <text evidence="14">The sequence shown here is derived from an EMBL/GenBank/DDBJ whole genome shotgun (WGS) entry which is preliminary data.</text>
</comment>
<evidence type="ECO:0000256" key="10">
    <source>
        <dbReference type="NCBIfam" id="TIGR01804"/>
    </source>
</evidence>
<comment type="subunit">
    <text evidence="9">Dimer of dimers.</text>
</comment>
<evidence type="ECO:0000256" key="12">
    <source>
        <dbReference type="RuleBase" id="RU003345"/>
    </source>
</evidence>
<feature type="active site" evidence="11">
    <location>
        <position position="249"/>
    </location>
</feature>
<evidence type="ECO:0000256" key="5">
    <source>
        <dbReference type="ARBA" id="ARBA00023027"/>
    </source>
</evidence>
<evidence type="ECO:0000256" key="8">
    <source>
        <dbReference type="ARBA" id="ARBA00052192"/>
    </source>
</evidence>
<dbReference type="Gene3D" id="3.40.309.10">
    <property type="entry name" value="Aldehyde Dehydrogenase, Chain A, domain 2"/>
    <property type="match status" value="1"/>
</dbReference>
<keyword evidence="4 12" id="KW-0560">Oxidoreductase</keyword>
<comment type="catalytic activity">
    <reaction evidence="8">
        <text>betaine aldehyde + NAD(+) + H2O = glycine betaine + NADH + 2 H(+)</text>
        <dbReference type="Rhea" id="RHEA:15305"/>
        <dbReference type="ChEBI" id="CHEBI:15377"/>
        <dbReference type="ChEBI" id="CHEBI:15378"/>
        <dbReference type="ChEBI" id="CHEBI:15710"/>
        <dbReference type="ChEBI" id="CHEBI:17750"/>
        <dbReference type="ChEBI" id="CHEBI:57540"/>
        <dbReference type="ChEBI" id="CHEBI:57945"/>
        <dbReference type="EC" id="1.2.1.8"/>
    </reaction>
    <physiologicalReaction direction="left-to-right" evidence="8">
        <dbReference type="Rhea" id="RHEA:15306"/>
    </physiologicalReaction>
</comment>
<evidence type="ECO:0000256" key="6">
    <source>
        <dbReference type="ARBA" id="ARBA00023097"/>
    </source>
</evidence>
<comment type="catalytic activity">
    <reaction evidence="7">
        <text>betaine aldehyde + NADP(+) + H2O = glycine betaine + NADPH + 2 H(+)</text>
        <dbReference type="Rhea" id="RHEA:30067"/>
        <dbReference type="ChEBI" id="CHEBI:15377"/>
        <dbReference type="ChEBI" id="CHEBI:15378"/>
        <dbReference type="ChEBI" id="CHEBI:15710"/>
        <dbReference type="ChEBI" id="CHEBI:17750"/>
        <dbReference type="ChEBI" id="CHEBI:57783"/>
        <dbReference type="ChEBI" id="CHEBI:58349"/>
    </reaction>
    <physiologicalReaction direction="left-to-right" evidence="7">
        <dbReference type="Rhea" id="RHEA:30068"/>
    </physiologicalReaction>
</comment>
<dbReference type="InterPro" id="IPR016162">
    <property type="entry name" value="Ald_DH_N"/>
</dbReference>
<accession>A0A2A4T8S8</accession>
<dbReference type="InterPro" id="IPR011264">
    <property type="entry name" value="BADH"/>
</dbReference>
<dbReference type="SUPFAM" id="SSF53720">
    <property type="entry name" value="ALDH-like"/>
    <property type="match status" value="1"/>
</dbReference>
<evidence type="ECO:0000259" key="13">
    <source>
        <dbReference type="Pfam" id="PF00171"/>
    </source>
</evidence>
<dbReference type="PROSITE" id="PS00687">
    <property type="entry name" value="ALDEHYDE_DEHYDR_GLU"/>
    <property type="match status" value="1"/>
</dbReference>
<comment type="similarity">
    <text evidence="1 12">Belongs to the aldehyde dehydrogenase family.</text>
</comment>
<dbReference type="FunFam" id="3.40.309.10:FF:000014">
    <property type="entry name" value="NAD/NADP-dependent betaine aldehyde dehydrogenase"/>
    <property type="match status" value="1"/>
</dbReference>
<proteinExistence type="inferred from homology"/>
<keyword evidence="6" id="KW-0558">Oxidation</keyword>
<keyword evidence="2" id="KW-0479">Metal-binding</keyword>
<dbReference type="AlphaFoldDB" id="A0A2A4T8S8"/>
<dbReference type="InterPro" id="IPR016163">
    <property type="entry name" value="Ald_DH_C"/>
</dbReference>
<sequence length="489" mass="52762">MSSLPEQKLYIHGRYVNATSGETFESINPATNEVICRIQVASEADVEKAVTSAQEGFEKWSAMSGAERGRILLKAVALLRERNLELAALEVLDTGKPIQEADCVDILSGADAIEYFAGVAASLHGQHYDLGTSFAYTRREPLGICAGIGAWNYPIQIACWKSGPALACGNAMIFKPAALTPLTTYKLAEIYTEAGVPDGVFNVVQGHAATGQMLSRHPKIAKISLTGSVATGKLVMADAAKTLKSVTMELGGKSPLIIFADANLDQAVSAAIMANFYTQGEVCSNGTRVFVAESIEDAFTERLLARVRKMKIGDPTDPETHVGALISKEHMHKVLGYIESGKKEGAKLLCGGGRPSDPHLAAGNFVEPTIFSECRDEMTIVKEEIFGPVMSLLSFPDEDETGVIRRANDTDFGLAAGVFTQNIQRAHRVVAKLQAGTCWINNYNITPIEMPFGGYKQSGIGRENSLTTIEHYTQLKSVYVEMGEVEAPY</sequence>
<keyword evidence="5" id="KW-0520">NAD</keyword>
<dbReference type="InterPro" id="IPR029510">
    <property type="entry name" value="Ald_DH_CS_GLU"/>
</dbReference>